<sequence>MSDQIGEKLPSVSMNSFKTTAHERETERFQEFLQYLSGNIDDHVESDISGGPIFGSQHHELFSSQMNKLIWINYVHINLKKEIQWEISVSFPLLYAYQNIELQAAVGQCDKLGAIIHSFPEYEAYKDSKESKQFIRRAERVNNPSQEPRDTSETHSDCIKPNQFSSTLEARNDIGYLTPPSRCVSGVASLASQNLSELGSDSFLCNKMEDSRTETLKNTCTPSTKAVKYFSINQKRASPKLYSRELRSNSSGGVEKWTQIHSAGCALSPSSYSILESQAGIHQNNGDHNGIPPWLPTMEYVECGK</sequence>
<gene>
    <name evidence="2" type="ORF">SVIM_LOCUS421036</name>
</gene>
<proteinExistence type="predicted"/>
<name>A0A6N2N802_SALVM</name>
<evidence type="ECO:0000313" key="2">
    <source>
        <dbReference type="EMBL" id="VFU57983.1"/>
    </source>
</evidence>
<feature type="region of interest" description="Disordered" evidence="1">
    <location>
        <begin position="137"/>
        <end position="162"/>
    </location>
</feature>
<dbReference type="AlphaFoldDB" id="A0A6N2N802"/>
<protein>
    <submittedName>
        <fullName evidence="2">Uncharacterized protein</fullName>
    </submittedName>
</protein>
<dbReference type="EMBL" id="CAADRP010001963">
    <property type="protein sequence ID" value="VFU57983.1"/>
    <property type="molecule type" value="Genomic_DNA"/>
</dbReference>
<evidence type="ECO:0000256" key="1">
    <source>
        <dbReference type="SAM" id="MobiDB-lite"/>
    </source>
</evidence>
<feature type="compositionally biased region" description="Basic and acidic residues" evidence="1">
    <location>
        <begin position="147"/>
        <end position="158"/>
    </location>
</feature>
<organism evidence="2">
    <name type="scientific">Salix viminalis</name>
    <name type="common">Common osier</name>
    <name type="synonym">Basket willow</name>
    <dbReference type="NCBI Taxonomy" id="40686"/>
    <lineage>
        <taxon>Eukaryota</taxon>
        <taxon>Viridiplantae</taxon>
        <taxon>Streptophyta</taxon>
        <taxon>Embryophyta</taxon>
        <taxon>Tracheophyta</taxon>
        <taxon>Spermatophyta</taxon>
        <taxon>Magnoliopsida</taxon>
        <taxon>eudicotyledons</taxon>
        <taxon>Gunneridae</taxon>
        <taxon>Pentapetalae</taxon>
        <taxon>rosids</taxon>
        <taxon>fabids</taxon>
        <taxon>Malpighiales</taxon>
        <taxon>Salicaceae</taxon>
        <taxon>Saliceae</taxon>
        <taxon>Salix</taxon>
    </lineage>
</organism>
<reference evidence="2" key="1">
    <citation type="submission" date="2019-03" db="EMBL/GenBank/DDBJ databases">
        <authorList>
            <person name="Mank J."/>
            <person name="Almeida P."/>
        </authorList>
    </citation>
    <scope>NUCLEOTIDE SEQUENCE</scope>
    <source>
        <strain evidence="2">78183</strain>
    </source>
</reference>
<accession>A0A6N2N802</accession>